<evidence type="ECO:0000313" key="1">
    <source>
        <dbReference type="EMBL" id="TWB42621.1"/>
    </source>
</evidence>
<accession>A0A560H8Z2</accession>
<dbReference type="Proteomes" id="UP000315751">
    <property type="component" value="Unassembled WGS sequence"/>
</dbReference>
<proteinExistence type="predicted"/>
<dbReference type="AlphaFoldDB" id="A0A560H8Z2"/>
<evidence type="ECO:0000313" key="2">
    <source>
        <dbReference type="Proteomes" id="UP000315751"/>
    </source>
</evidence>
<sequence>MSGRVSQRRLPLAGEVYSGMPEVSPVGRRLRVMVGGVPVVAAVSDTWPWTLLSLTRHRQVDMLPSLHRVAGGVAIAADAWVALETSPAPVDGPAGLRVRLYLVDALPADSMAMADAAHNPTDMVLSRDLAASLGWVSC</sequence>
<name>A0A560H8Z2_9PROT</name>
<organism evidence="1 2">
    <name type="scientific">Nitrospirillum amazonense</name>
    <dbReference type="NCBI Taxonomy" id="28077"/>
    <lineage>
        <taxon>Bacteria</taxon>
        <taxon>Pseudomonadati</taxon>
        <taxon>Pseudomonadota</taxon>
        <taxon>Alphaproteobacteria</taxon>
        <taxon>Rhodospirillales</taxon>
        <taxon>Azospirillaceae</taxon>
        <taxon>Nitrospirillum</taxon>
    </lineage>
</organism>
<comment type="caution">
    <text evidence="1">The sequence shown here is derived from an EMBL/GenBank/DDBJ whole genome shotgun (WGS) entry which is preliminary data.</text>
</comment>
<dbReference type="OrthoDB" id="7363021at2"/>
<dbReference type="RefSeq" id="WP_145732387.1">
    <property type="nucleotide sequence ID" value="NZ_VITR01000006.1"/>
</dbReference>
<reference evidence="1 2" key="1">
    <citation type="submission" date="2019-06" db="EMBL/GenBank/DDBJ databases">
        <title>Genomic Encyclopedia of Type Strains, Phase IV (KMG-V): Genome sequencing to study the core and pangenomes of soil and plant-associated prokaryotes.</title>
        <authorList>
            <person name="Whitman W."/>
        </authorList>
    </citation>
    <scope>NUCLEOTIDE SEQUENCE [LARGE SCALE GENOMIC DNA]</scope>
    <source>
        <strain evidence="1 2">BR 11622</strain>
    </source>
</reference>
<gene>
    <name evidence="1" type="ORF">FBZ90_106221</name>
</gene>
<dbReference type="EMBL" id="VITR01000006">
    <property type="protein sequence ID" value="TWB42621.1"/>
    <property type="molecule type" value="Genomic_DNA"/>
</dbReference>
<keyword evidence="2" id="KW-1185">Reference proteome</keyword>
<protein>
    <submittedName>
        <fullName evidence="1">Uncharacterized protein</fullName>
    </submittedName>
</protein>